<dbReference type="AlphaFoldDB" id="A0A485L2H8"/>
<dbReference type="InterPro" id="IPR029499">
    <property type="entry name" value="PduO-typ"/>
</dbReference>
<dbReference type="Pfam" id="PF01923">
    <property type="entry name" value="Cob_adeno_trans"/>
    <property type="match status" value="1"/>
</dbReference>
<comment type="catalytic activity">
    <reaction evidence="6">
        <text>cob(I)alamin-[corrinoid adenosyltransferase] + ATP = apo-[corrinoid adenosyltransferase] + adenosylcob(III)alamin + triphosphate</text>
        <dbReference type="Rhea" id="RHEA:56796"/>
        <dbReference type="Rhea" id="RHEA-COMP:14743"/>
        <dbReference type="Rhea" id="RHEA-COMP:14744"/>
        <dbReference type="ChEBI" id="CHEBI:18036"/>
        <dbReference type="ChEBI" id="CHEBI:18408"/>
        <dbReference type="ChEBI" id="CHEBI:30616"/>
        <dbReference type="ChEBI" id="CHEBI:60488"/>
        <dbReference type="ChEBI" id="CHEBI:83228"/>
    </reaction>
    <physiologicalReaction direction="left-to-right" evidence="6">
        <dbReference type="Rhea" id="RHEA:56797"/>
    </physiologicalReaction>
</comment>
<keyword evidence="5 10" id="KW-0067">ATP-binding</keyword>
<dbReference type="Gene3D" id="1.20.1200.10">
    <property type="entry name" value="Cobalamin adenosyltransferase-like"/>
    <property type="match status" value="1"/>
</dbReference>
<accession>A0A485L2H8</accession>
<dbReference type="GO" id="GO:0009235">
    <property type="term" value="P:cobalamin metabolic process"/>
    <property type="evidence" value="ECO:0007669"/>
    <property type="project" value="UniProtKB-ARBA"/>
</dbReference>
<evidence type="ECO:0000256" key="5">
    <source>
        <dbReference type="ARBA" id="ARBA00022840"/>
    </source>
</evidence>
<evidence type="ECO:0000313" key="14">
    <source>
        <dbReference type="Proteomes" id="UP000332933"/>
    </source>
</evidence>
<evidence type="ECO:0000256" key="7">
    <source>
        <dbReference type="ARBA" id="ARBA00056747"/>
    </source>
</evidence>
<reference evidence="12" key="2">
    <citation type="submission" date="2019-06" db="EMBL/GenBank/DDBJ databases">
        <title>Genomics analysis of Aphanomyces spp. identifies a new class of oomycete effector associated with host adaptation.</title>
        <authorList>
            <person name="Gaulin E."/>
        </authorList>
    </citation>
    <scope>NUCLEOTIDE SEQUENCE</scope>
    <source>
        <strain evidence="12">CBS 578.67</strain>
    </source>
</reference>
<evidence type="ECO:0000256" key="4">
    <source>
        <dbReference type="ARBA" id="ARBA00022741"/>
    </source>
</evidence>
<dbReference type="GO" id="GO:0005524">
    <property type="term" value="F:ATP binding"/>
    <property type="evidence" value="ECO:0007669"/>
    <property type="project" value="UniProtKB-UniRule"/>
</dbReference>
<evidence type="ECO:0000256" key="3">
    <source>
        <dbReference type="ARBA" id="ARBA00022679"/>
    </source>
</evidence>
<evidence type="ECO:0000256" key="8">
    <source>
        <dbReference type="ARBA" id="ARBA00071654"/>
    </source>
</evidence>
<dbReference type="PANTHER" id="PTHR12213">
    <property type="entry name" value="CORRINOID ADENOSYLTRANSFERASE"/>
    <property type="match status" value="1"/>
</dbReference>
<dbReference type="NCBIfam" id="TIGR00636">
    <property type="entry name" value="PduO_Nterm"/>
    <property type="match status" value="1"/>
</dbReference>
<keyword evidence="3 10" id="KW-0808">Transferase</keyword>
<dbReference type="InterPro" id="IPR016030">
    <property type="entry name" value="CblAdoTrfase-like"/>
</dbReference>
<dbReference type="Proteomes" id="UP000332933">
    <property type="component" value="Unassembled WGS sequence"/>
</dbReference>
<evidence type="ECO:0000256" key="1">
    <source>
        <dbReference type="ARBA" id="ARBA00007487"/>
    </source>
</evidence>
<evidence type="ECO:0000256" key="6">
    <source>
        <dbReference type="ARBA" id="ARBA00051988"/>
    </source>
</evidence>
<evidence type="ECO:0000259" key="11">
    <source>
        <dbReference type="Pfam" id="PF01923"/>
    </source>
</evidence>
<dbReference type="OrthoDB" id="549173at2759"/>
<gene>
    <name evidence="13" type="primary">Aste57867_14500</name>
    <name evidence="12" type="ORF">As57867_014446</name>
    <name evidence="13" type="ORF">ASTE57867_14500</name>
</gene>
<sequence>MLASCRRVAFQQLPTLRHRLPLQLASAVASSLFPQPSHHITVRTMKVYTKTGDKGTSQLFSGERRSKDDAVFMALGDTDELNAQIGVALTQFQLTGVESTLRPGVEFQARLEEIQSRLFDVGASVATPLSSAGQSKIRRAEFDPSNVAVLEQWIDEMDEHLEPLRNFILPSGGGLTSCQLHVARAVCRRAERRVVSIGSEDVDPVVIQYLNRLSDFLFVAARFVAFVEGKTETIWKKQTKASDATSPPPSSSSS</sequence>
<dbReference type="PANTHER" id="PTHR12213:SF0">
    <property type="entry name" value="CORRINOID ADENOSYLTRANSFERASE MMAB"/>
    <property type="match status" value="1"/>
</dbReference>
<dbReference type="EMBL" id="CAADRA010005564">
    <property type="protein sequence ID" value="VFT91322.1"/>
    <property type="molecule type" value="Genomic_DNA"/>
</dbReference>
<evidence type="ECO:0000313" key="12">
    <source>
        <dbReference type="EMBL" id="KAF0694661.1"/>
    </source>
</evidence>
<organism evidence="13 14">
    <name type="scientific">Aphanomyces stellatus</name>
    <dbReference type="NCBI Taxonomy" id="120398"/>
    <lineage>
        <taxon>Eukaryota</taxon>
        <taxon>Sar</taxon>
        <taxon>Stramenopiles</taxon>
        <taxon>Oomycota</taxon>
        <taxon>Saprolegniomycetes</taxon>
        <taxon>Saprolegniales</taxon>
        <taxon>Verrucalvaceae</taxon>
        <taxon>Aphanomyces</taxon>
    </lineage>
</organism>
<dbReference type="FunFam" id="1.20.1200.10:FF:000001">
    <property type="entry name" value="Cob(I)yrinic acid a,c-diamide adenosyltransferase"/>
    <property type="match status" value="1"/>
</dbReference>
<dbReference type="InterPro" id="IPR036451">
    <property type="entry name" value="CblAdoTrfase-like_sf"/>
</dbReference>
<feature type="domain" description="Cobalamin adenosyltransferase-like" evidence="11">
    <location>
        <begin position="47"/>
        <end position="224"/>
    </location>
</feature>
<comment type="similarity">
    <text evidence="1 10">Belongs to the Cob(I)alamin adenosyltransferase family.</text>
</comment>
<evidence type="ECO:0000256" key="2">
    <source>
        <dbReference type="ARBA" id="ARBA00011233"/>
    </source>
</evidence>
<name>A0A485L2H8_9STRA</name>
<proteinExistence type="inferred from homology"/>
<reference evidence="13 14" key="1">
    <citation type="submission" date="2019-03" db="EMBL/GenBank/DDBJ databases">
        <authorList>
            <person name="Gaulin E."/>
            <person name="Dumas B."/>
        </authorList>
    </citation>
    <scope>NUCLEOTIDE SEQUENCE [LARGE SCALE GENOMIC DNA]</scope>
    <source>
        <strain evidence="13">CBS 568.67</strain>
    </source>
</reference>
<dbReference type="SUPFAM" id="SSF89028">
    <property type="entry name" value="Cobalamin adenosyltransferase-like"/>
    <property type="match status" value="1"/>
</dbReference>
<evidence type="ECO:0000256" key="9">
    <source>
        <dbReference type="ARBA" id="ARBA00075216"/>
    </source>
</evidence>
<evidence type="ECO:0000256" key="10">
    <source>
        <dbReference type="RuleBase" id="RU366026"/>
    </source>
</evidence>
<dbReference type="GO" id="GO:0008817">
    <property type="term" value="F:corrinoid adenosyltransferase activity"/>
    <property type="evidence" value="ECO:0007669"/>
    <property type="project" value="UniProtKB-ARBA"/>
</dbReference>
<evidence type="ECO:0000313" key="13">
    <source>
        <dbReference type="EMBL" id="VFT91322.1"/>
    </source>
</evidence>
<keyword evidence="4 10" id="KW-0547">Nucleotide-binding</keyword>
<comment type="subunit">
    <text evidence="2">Homotrimer.</text>
</comment>
<comment type="function">
    <text evidence="7">Converts cob(I)alamin to adenosylcobalamin (adenosylcob(III)alamin), a coenzyme for methylmalonyl-CoA mutase, therefore participates in the final step of the vitamin B12 conversion. Generates adenosylcobalamin (AdoCbl) and directly delivers the cofactor to MUT in a transfer that is stimulated by ATP-binding to MMAB and gated by MMAA.</text>
</comment>
<protein>
    <recommendedName>
        <fullName evidence="8">Corrinoid adenosyltransferase MMAB</fullName>
    </recommendedName>
    <alternativeName>
        <fullName evidence="9">ATP:co(I)rrinoid adenosyltransferase MMAB</fullName>
    </alternativeName>
</protein>
<dbReference type="EMBL" id="VJMH01005543">
    <property type="protein sequence ID" value="KAF0694661.1"/>
    <property type="molecule type" value="Genomic_DNA"/>
</dbReference>
<keyword evidence="14" id="KW-1185">Reference proteome</keyword>